<keyword evidence="1" id="KW-0812">Transmembrane</keyword>
<evidence type="ECO:0000313" key="3">
    <source>
        <dbReference type="Proteomes" id="UP000295050"/>
    </source>
</evidence>
<comment type="caution">
    <text evidence="2">The sequence shown here is derived from an EMBL/GenBank/DDBJ whole genome shotgun (WGS) entry which is preliminary data.</text>
</comment>
<gene>
    <name evidence="2" type="ORF">EV663_11171</name>
</gene>
<keyword evidence="1" id="KW-0472">Membrane</keyword>
<evidence type="ECO:0000256" key="1">
    <source>
        <dbReference type="SAM" id="Phobius"/>
    </source>
</evidence>
<accession>A0A4R2RBW8</accession>
<reference evidence="2 3" key="1">
    <citation type="submission" date="2019-03" db="EMBL/GenBank/DDBJ databases">
        <title>Genomic Encyclopedia of Type Strains, Phase IV (KMG-IV): sequencing the most valuable type-strain genomes for metagenomic binning, comparative biology and taxonomic classification.</title>
        <authorList>
            <person name="Goeker M."/>
        </authorList>
    </citation>
    <scope>NUCLEOTIDE SEQUENCE [LARGE SCALE GENOMIC DNA]</scope>
    <source>
        <strain evidence="2 3">DSM 24766</strain>
    </source>
</reference>
<dbReference type="Proteomes" id="UP000295050">
    <property type="component" value="Unassembled WGS sequence"/>
</dbReference>
<dbReference type="EMBL" id="SLXU01000011">
    <property type="protein sequence ID" value="TCP60283.1"/>
    <property type="molecule type" value="Genomic_DNA"/>
</dbReference>
<organism evidence="2 3">
    <name type="scientific">Rhodovulum bhavnagarense</name>
    <dbReference type="NCBI Taxonomy" id="992286"/>
    <lineage>
        <taxon>Bacteria</taxon>
        <taxon>Pseudomonadati</taxon>
        <taxon>Pseudomonadota</taxon>
        <taxon>Alphaproteobacteria</taxon>
        <taxon>Rhodobacterales</taxon>
        <taxon>Paracoccaceae</taxon>
        <taxon>Rhodovulum</taxon>
    </lineage>
</organism>
<dbReference type="RefSeq" id="WP_132951914.1">
    <property type="nucleotide sequence ID" value="NZ_SLXU01000011.1"/>
</dbReference>
<keyword evidence="1" id="KW-1133">Transmembrane helix</keyword>
<name>A0A4R2RBW8_9RHOB</name>
<proteinExistence type="predicted"/>
<dbReference type="OrthoDB" id="7869483at2"/>
<feature type="transmembrane region" description="Helical" evidence="1">
    <location>
        <begin position="70"/>
        <end position="88"/>
    </location>
</feature>
<feature type="transmembrane region" description="Helical" evidence="1">
    <location>
        <begin position="94"/>
        <end position="115"/>
    </location>
</feature>
<sequence length="117" mass="11655">MSNTISTVFTVILLAGALVAGAAEQPFWVVVVIAIIATCANAVSPAAGAGRAKQGKTLLKALPGMVINQLIWVNLVFLIGYGAAWAMGGPLIAAPVWLSVGLSAAGLAGTLAASLRG</sequence>
<feature type="transmembrane region" description="Helical" evidence="1">
    <location>
        <begin position="32"/>
        <end position="49"/>
    </location>
</feature>
<keyword evidence="3" id="KW-1185">Reference proteome</keyword>
<protein>
    <submittedName>
        <fullName evidence="2">Uncharacterized protein</fullName>
    </submittedName>
</protein>
<dbReference type="AlphaFoldDB" id="A0A4R2RBW8"/>
<evidence type="ECO:0000313" key="2">
    <source>
        <dbReference type="EMBL" id="TCP60283.1"/>
    </source>
</evidence>